<dbReference type="Gene3D" id="1.10.10.2840">
    <property type="entry name" value="PucR C-terminal helix-turn-helix domain"/>
    <property type="match status" value="1"/>
</dbReference>
<keyword evidence="4" id="KW-1185">Reference proteome</keyword>
<dbReference type="Pfam" id="PF13556">
    <property type="entry name" value="HTH_30"/>
    <property type="match status" value="1"/>
</dbReference>
<organism evidence="3 4">
    <name type="scientific">Jatrophihabitans endophyticus</name>
    <dbReference type="NCBI Taxonomy" id="1206085"/>
    <lineage>
        <taxon>Bacteria</taxon>
        <taxon>Bacillati</taxon>
        <taxon>Actinomycetota</taxon>
        <taxon>Actinomycetes</taxon>
        <taxon>Jatrophihabitantales</taxon>
        <taxon>Jatrophihabitantaceae</taxon>
        <taxon>Jatrophihabitans</taxon>
    </lineage>
</organism>
<evidence type="ECO:0000313" key="3">
    <source>
        <dbReference type="EMBL" id="SHH06885.1"/>
    </source>
</evidence>
<feature type="domain" description="GAF" evidence="2">
    <location>
        <begin position="39"/>
        <end position="189"/>
    </location>
</feature>
<dbReference type="InterPro" id="IPR029016">
    <property type="entry name" value="GAF-like_dom_sf"/>
</dbReference>
<dbReference type="OrthoDB" id="8026818at2"/>
<proteinExistence type="inferred from homology"/>
<dbReference type="Pfam" id="PF17853">
    <property type="entry name" value="GGDEF_2"/>
    <property type="match status" value="1"/>
</dbReference>
<evidence type="ECO:0000259" key="2">
    <source>
        <dbReference type="SMART" id="SM00065"/>
    </source>
</evidence>
<comment type="similarity">
    <text evidence="1">Belongs to the CdaR family.</text>
</comment>
<dbReference type="Proteomes" id="UP000186132">
    <property type="component" value="Unassembled WGS sequence"/>
</dbReference>
<dbReference type="EMBL" id="FQVU01000004">
    <property type="protein sequence ID" value="SHH06885.1"/>
    <property type="molecule type" value="Genomic_DNA"/>
</dbReference>
<sequence length="625" mass="68114">MALAQLLGTSTGDSWNGRYAQVLEAFEEVSLLSTSGTVELDDVLRLVGRRLCELLSSNRCSVYLRQSDGTFRGQLGYCTDRDIDGAVRKLVAGVASDQFTAEVVSTAKPVIVSEAVSDPRTIQRTMRRWGVRSMLGVPLVVDTDVIGVIYVDNERARRDYTDQDTQVAQAFAALAAIVVRQSWMQARLRDNANVIDRQRTVLSESSLIHTRVTKAVLEGSEVSELIALTASLLRRHVVLYTPEFEVDAWAAPDGTVTGSCPAMTRDQARSAPVLEALQGLSDGEPSFMIQPTRELRLRRLLAALVVDHHCVGYLELCESGTPFTLVDRRAIEQAAMALALRMLARHRSEALDRQERELYFSDLLYGRRDTTDLIARAGDFGVDAAQWHTVLLLQYQRRASSARPHVGTDRTALVDLVGAALPAGSKVVASTGIPGAELVLVETAPGDQQVDAVDGLLTESVAAVLDGLAERFDAHFCVVSDICRELADVAASARRSRQLAGSLGKSVVRPRVVPARSFDLVRLIGQRTGIVGAVEYAEDVLAPIAEYDRSHGTELERTLCTFVKCDAQLRRTAVQLGVHDNTVRYRLGKVREIAGIKAERLESLAQVLLATQIRDLVETSGAGAG</sequence>
<name>A0A1M5PYE7_9ACTN</name>
<dbReference type="STRING" id="1206085.SAMN05443575_3239"/>
<dbReference type="SMART" id="SM00065">
    <property type="entry name" value="GAF"/>
    <property type="match status" value="1"/>
</dbReference>
<dbReference type="InterPro" id="IPR025736">
    <property type="entry name" value="PucR_C-HTH_dom"/>
</dbReference>
<dbReference type="AlphaFoldDB" id="A0A1M5PYE7"/>
<reference evidence="3 4" key="1">
    <citation type="submission" date="2016-11" db="EMBL/GenBank/DDBJ databases">
        <authorList>
            <person name="Jaros S."/>
            <person name="Januszkiewicz K."/>
            <person name="Wedrychowicz H."/>
        </authorList>
    </citation>
    <scope>NUCLEOTIDE SEQUENCE [LARGE SCALE GENOMIC DNA]</scope>
    <source>
        <strain evidence="3 4">DSM 45627</strain>
    </source>
</reference>
<dbReference type="InterPro" id="IPR003018">
    <property type="entry name" value="GAF"/>
</dbReference>
<dbReference type="Gene3D" id="3.30.450.40">
    <property type="match status" value="1"/>
</dbReference>
<evidence type="ECO:0000256" key="1">
    <source>
        <dbReference type="ARBA" id="ARBA00006754"/>
    </source>
</evidence>
<protein>
    <submittedName>
        <fullName evidence="3">PucR C-terminal helix-turn-helix domain-containing protein</fullName>
    </submittedName>
</protein>
<dbReference type="InterPro" id="IPR051448">
    <property type="entry name" value="CdaR-like_regulators"/>
</dbReference>
<dbReference type="InterPro" id="IPR041522">
    <property type="entry name" value="CdaR_GGDEF"/>
</dbReference>
<dbReference type="InterPro" id="IPR042070">
    <property type="entry name" value="PucR_C-HTH_sf"/>
</dbReference>
<dbReference type="RefSeq" id="WP_084181244.1">
    <property type="nucleotide sequence ID" value="NZ_FQVU01000004.1"/>
</dbReference>
<dbReference type="SUPFAM" id="SSF55781">
    <property type="entry name" value="GAF domain-like"/>
    <property type="match status" value="1"/>
</dbReference>
<dbReference type="Pfam" id="PF01590">
    <property type="entry name" value="GAF"/>
    <property type="match status" value="1"/>
</dbReference>
<dbReference type="PANTHER" id="PTHR33744">
    <property type="entry name" value="CARBOHYDRATE DIACID REGULATOR"/>
    <property type="match status" value="1"/>
</dbReference>
<dbReference type="PANTHER" id="PTHR33744:SF7">
    <property type="entry name" value="PUCR FAMILY TRANSCRIPTIONAL REGULATOR"/>
    <property type="match status" value="1"/>
</dbReference>
<evidence type="ECO:0000313" key="4">
    <source>
        <dbReference type="Proteomes" id="UP000186132"/>
    </source>
</evidence>
<gene>
    <name evidence="3" type="ORF">SAMN05443575_3239</name>
</gene>
<accession>A0A1M5PYE7</accession>